<dbReference type="InterPro" id="IPR011990">
    <property type="entry name" value="TPR-like_helical_dom_sf"/>
</dbReference>
<evidence type="ECO:0000256" key="1">
    <source>
        <dbReference type="ARBA" id="ARBA00004430"/>
    </source>
</evidence>
<sequence length="318" mass="36265">MRRSDYTYKEIKSQIHKRAKNSKRKVSNSKEQVESYVDSSRGISGVLNYDLKSMIQKCGIYGQGPGVFSQGPLDSHVYVRQSRHLMKKGCFSSALHYLNMALRCDPTSPVIQTARAKCHLQMGNWELAQIDADAVLSENGNYLKAIFAKAESLYNTCKFEHALVLYHRGLKLAIDKNTFHLGIRKCCETILNCLAKDNSVFCNEDVTEIFLNDIIESSGVAYSDEDEDDYLHTGESDESLIITSTTNDSIKEEQKTENKAGKSFSNDKKYLLSLAMRLENMDTSRDIFVEKKLLEETEKALLFLKDRESFWKQLNTWA</sequence>
<dbReference type="EMBL" id="HG994587">
    <property type="protein sequence ID" value="CAF3014502.1"/>
    <property type="molecule type" value="Genomic_DNA"/>
</dbReference>
<organism evidence="4 5">
    <name type="scientific">Lepeophtheirus salmonis</name>
    <name type="common">Salmon louse</name>
    <name type="synonym">Caligus salmonis</name>
    <dbReference type="NCBI Taxonomy" id="72036"/>
    <lineage>
        <taxon>Eukaryota</taxon>
        <taxon>Metazoa</taxon>
        <taxon>Ecdysozoa</taxon>
        <taxon>Arthropoda</taxon>
        <taxon>Crustacea</taxon>
        <taxon>Multicrustacea</taxon>
        <taxon>Hexanauplia</taxon>
        <taxon>Copepoda</taxon>
        <taxon>Siphonostomatoida</taxon>
        <taxon>Caligidae</taxon>
        <taxon>Lepeophtheirus</taxon>
    </lineage>
</organism>
<name>A0A7R8D379_LEPSM</name>
<dbReference type="SMART" id="SM00028">
    <property type="entry name" value="TPR"/>
    <property type="match status" value="3"/>
</dbReference>
<keyword evidence="5" id="KW-1185">Reference proteome</keyword>
<comment type="subcellular location">
    <subcellularLocation>
        <location evidence="1">Cytoplasm</location>
        <location evidence="1">Cytoskeleton</location>
        <location evidence="1">Cilium axoneme</location>
    </subcellularLocation>
</comment>
<dbReference type="PANTHER" id="PTHR23040:SF2">
    <property type="entry name" value="OUTER DYNEIN ARM-DOCKING COMPLEX SUBUNIT 4"/>
    <property type="match status" value="1"/>
</dbReference>
<dbReference type="GO" id="GO:0005930">
    <property type="term" value="C:axoneme"/>
    <property type="evidence" value="ECO:0007669"/>
    <property type="project" value="UniProtKB-SubCell"/>
</dbReference>
<dbReference type="OrthoDB" id="245563at2759"/>
<dbReference type="AlphaFoldDB" id="A0A7R8D379"/>
<evidence type="ECO:0000313" key="4">
    <source>
        <dbReference type="EMBL" id="CAF3014502.1"/>
    </source>
</evidence>
<proteinExistence type="predicted"/>
<protein>
    <recommendedName>
        <fullName evidence="2">Outer dynein arm-docking complex subunit 4</fullName>
    </recommendedName>
    <alternativeName>
        <fullName evidence="3">Tetratricopeptide repeat protein 25</fullName>
    </alternativeName>
</protein>
<dbReference type="InterPro" id="IPR040111">
    <property type="entry name" value="ODAD4"/>
</dbReference>
<evidence type="ECO:0000313" key="5">
    <source>
        <dbReference type="Proteomes" id="UP000675881"/>
    </source>
</evidence>
<dbReference type="Proteomes" id="UP000675881">
    <property type="component" value="Chromosome 8"/>
</dbReference>
<dbReference type="InterPro" id="IPR019734">
    <property type="entry name" value="TPR_rpt"/>
</dbReference>
<dbReference type="SUPFAM" id="SSF48452">
    <property type="entry name" value="TPR-like"/>
    <property type="match status" value="1"/>
</dbReference>
<reference evidence="4" key="1">
    <citation type="submission" date="2021-02" db="EMBL/GenBank/DDBJ databases">
        <authorList>
            <person name="Bekaert M."/>
        </authorList>
    </citation>
    <scope>NUCLEOTIDE SEQUENCE</scope>
    <source>
        <strain evidence="4">IoA-00</strain>
    </source>
</reference>
<accession>A0A7R8D379</accession>
<evidence type="ECO:0000256" key="3">
    <source>
        <dbReference type="ARBA" id="ARBA00034143"/>
    </source>
</evidence>
<dbReference type="Gene3D" id="1.25.40.10">
    <property type="entry name" value="Tetratricopeptide repeat domain"/>
    <property type="match status" value="1"/>
</dbReference>
<dbReference type="PANTHER" id="PTHR23040">
    <property type="match status" value="1"/>
</dbReference>
<evidence type="ECO:0000256" key="2">
    <source>
        <dbReference type="ARBA" id="ARBA00034139"/>
    </source>
</evidence>
<gene>
    <name evidence="4" type="ORF">LSAA_14440</name>
</gene>